<reference evidence="1 2" key="2">
    <citation type="journal article" date="2021" name="Genomics">
        <title>High-quality reference genome for Clonorchis sinensis.</title>
        <authorList>
            <person name="Young N.D."/>
            <person name="Stroehlein A.J."/>
            <person name="Kinkar L."/>
            <person name="Wang T."/>
            <person name="Sohn W.M."/>
            <person name="Chang B.C.H."/>
            <person name="Kaur P."/>
            <person name="Weisz D."/>
            <person name="Dudchenko O."/>
            <person name="Aiden E.L."/>
            <person name="Korhonen P.K."/>
            <person name="Gasser R.B."/>
        </authorList>
    </citation>
    <scope>NUCLEOTIDE SEQUENCE [LARGE SCALE GENOMIC DNA]</scope>
    <source>
        <strain evidence="1">Cs-k2</strain>
    </source>
</reference>
<dbReference type="InParanoid" id="A0A419QAF7"/>
<accession>A0A419QAF7</accession>
<organism evidence="1 2">
    <name type="scientific">Clonorchis sinensis</name>
    <name type="common">Chinese liver fluke</name>
    <dbReference type="NCBI Taxonomy" id="79923"/>
    <lineage>
        <taxon>Eukaryota</taxon>
        <taxon>Metazoa</taxon>
        <taxon>Spiralia</taxon>
        <taxon>Lophotrochozoa</taxon>
        <taxon>Platyhelminthes</taxon>
        <taxon>Trematoda</taxon>
        <taxon>Digenea</taxon>
        <taxon>Opisthorchiida</taxon>
        <taxon>Opisthorchiata</taxon>
        <taxon>Opisthorchiidae</taxon>
        <taxon>Clonorchis</taxon>
    </lineage>
</organism>
<dbReference type="AlphaFoldDB" id="A0A419QAF7"/>
<dbReference type="EMBL" id="NIRI02000042">
    <property type="protein sequence ID" value="KAG5447150.1"/>
    <property type="molecule type" value="Genomic_DNA"/>
</dbReference>
<keyword evidence="2" id="KW-1185">Reference proteome</keyword>
<proteinExistence type="predicted"/>
<sequence length="298" mass="34320">MLQRDSTNSIRDLTFQEMQSGFTRRRSLVLQMVQWLGHEITYRKVSGSNPTCALRLLLSRLEQPDNIALIIPSGGLAARHRKGATVELIILESTIKFFMKETTHKVAENPSTAHDRLRPAWGSSGRCSPRVSVNLMFYLNPNWTGFDKYTHLLINLVFTGNSSRLIVQLVRYLSYHSIFSYRKLLTRFLKTLRQPTTGFALNGKILFWLAKSEQPDQSWKLLRSVNSVCNIKHATHKVAENSSTTHDRFCPFWDSLGRRRPRASVNLMFYLKPNCTELAKYTHLQTNLVLREAHLEPS</sequence>
<evidence type="ECO:0000313" key="2">
    <source>
        <dbReference type="Proteomes" id="UP000286415"/>
    </source>
</evidence>
<protein>
    <submittedName>
        <fullName evidence="1">Uncharacterized protein</fullName>
    </submittedName>
</protein>
<name>A0A419QAF7_CLOSI</name>
<gene>
    <name evidence="1" type="ORF">CSKR_107956</name>
</gene>
<comment type="caution">
    <text evidence="1">The sequence shown here is derived from an EMBL/GenBank/DDBJ whole genome shotgun (WGS) entry which is preliminary data.</text>
</comment>
<evidence type="ECO:0000313" key="1">
    <source>
        <dbReference type="EMBL" id="KAG5447150.1"/>
    </source>
</evidence>
<dbReference type="Proteomes" id="UP000286415">
    <property type="component" value="Unassembled WGS sequence"/>
</dbReference>
<reference evidence="1 2" key="1">
    <citation type="journal article" date="2018" name="Biotechnol. Adv.">
        <title>Improved genomic resources and new bioinformatic workflow for the carcinogenic parasite Clonorchis sinensis: Biotechnological implications.</title>
        <authorList>
            <person name="Wang D."/>
            <person name="Korhonen P.K."/>
            <person name="Gasser R.B."/>
            <person name="Young N.D."/>
        </authorList>
    </citation>
    <scope>NUCLEOTIDE SEQUENCE [LARGE SCALE GENOMIC DNA]</scope>
    <source>
        <strain evidence="1">Cs-k2</strain>
    </source>
</reference>